<evidence type="ECO:0000313" key="2">
    <source>
        <dbReference type="EMBL" id="RRK30256.1"/>
    </source>
</evidence>
<protein>
    <recommendedName>
        <fullName evidence="4">DUF2304 domain-containing protein</fullName>
    </recommendedName>
</protein>
<keyword evidence="1" id="KW-0472">Membrane</keyword>
<gene>
    <name evidence="2" type="ORF">EBB54_01830</name>
</gene>
<keyword evidence="1" id="KW-0812">Transmembrane</keyword>
<proteinExistence type="predicted"/>
<keyword evidence="1" id="KW-1133">Transmembrane helix</keyword>
<feature type="transmembrane region" description="Helical" evidence="1">
    <location>
        <begin position="60"/>
        <end position="80"/>
    </location>
</feature>
<dbReference type="EMBL" id="RHJS01000002">
    <property type="protein sequence ID" value="RRK30256.1"/>
    <property type="molecule type" value="Genomic_DNA"/>
</dbReference>
<keyword evidence="3" id="KW-1185">Reference proteome</keyword>
<dbReference type="RefSeq" id="WP_125126103.1">
    <property type="nucleotide sequence ID" value="NZ_RHJS01000002.1"/>
</dbReference>
<dbReference type="AlphaFoldDB" id="A0A426DBN2"/>
<evidence type="ECO:0000313" key="3">
    <source>
        <dbReference type="Proteomes" id="UP000274920"/>
    </source>
</evidence>
<comment type="caution">
    <text evidence="2">The sequence shown here is derived from an EMBL/GenBank/DDBJ whole genome shotgun (WGS) entry which is preliminary data.</text>
</comment>
<evidence type="ECO:0008006" key="4">
    <source>
        <dbReference type="Google" id="ProtNLM"/>
    </source>
</evidence>
<organism evidence="2 3">
    <name type="scientific">Schaedlerella arabinosiphila</name>
    <dbReference type="NCBI Taxonomy" id="2044587"/>
    <lineage>
        <taxon>Bacteria</taxon>
        <taxon>Bacillati</taxon>
        <taxon>Bacillota</taxon>
        <taxon>Clostridia</taxon>
        <taxon>Lachnospirales</taxon>
        <taxon>Lachnospiraceae</taxon>
        <taxon>Schaedlerella</taxon>
    </lineage>
</organism>
<dbReference type="Proteomes" id="UP000274920">
    <property type="component" value="Unassembled WGS sequence"/>
</dbReference>
<sequence length="124" mass="13715">MRLALAVMGILIILASFWFRAVRKLTVDFTVMWGILGILLLLAGIITPLSVWIRECFAGAGRAAAVFGMVCLAAGAQFSLTLSRLTVKNQELAIEVSLLKQENARILTELEKDIRSKTKQDHEE</sequence>
<feature type="transmembrane region" description="Helical" evidence="1">
    <location>
        <begin position="31"/>
        <end position="53"/>
    </location>
</feature>
<evidence type="ECO:0000256" key="1">
    <source>
        <dbReference type="SAM" id="Phobius"/>
    </source>
</evidence>
<accession>A0A426DBN2</accession>
<name>A0A426DBN2_9FIRM</name>
<reference evidence="2" key="1">
    <citation type="submission" date="2018-10" db="EMBL/GenBank/DDBJ databases">
        <title>Schaedlerella arabinophila gen. nov. sp. nov., isolated from the mouse intestinal tract and comparative analysis with the genome of the closely related altered Schaedler flora strain ASF502.</title>
        <authorList>
            <person name="Miyake S."/>
            <person name="Soh M."/>
            <person name="Seedorf H."/>
        </authorList>
    </citation>
    <scope>NUCLEOTIDE SEQUENCE [LARGE SCALE GENOMIC DNA]</scope>
    <source>
        <strain evidence="2">DSM 106076</strain>
    </source>
</reference>